<protein>
    <submittedName>
        <fullName evidence="1">Uncharacterized protein</fullName>
    </submittedName>
</protein>
<organism evidence="1 2">
    <name type="scientific">Ephemerocybe angulata</name>
    <dbReference type="NCBI Taxonomy" id="980116"/>
    <lineage>
        <taxon>Eukaryota</taxon>
        <taxon>Fungi</taxon>
        <taxon>Dikarya</taxon>
        <taxon>Basidiomycota</taxon>
        <taxon>Agaricomycotina</taxon>
        <taxon>Agaricomycetes</taxon>
        <taxon>Agaricomycetidae</taxon>
        <taxon>Agaricales</taxon>
        <taxon>Agaricineae</taxon>
        <taxon>Psathyrellaceae</taxon>
        <taxon>Ephemerocybe</taxon>
    </lineage>
</organism>
<dbReference type="EMBL" id="JACGCI010000007">
    <property type="protein sequence ID" value="KAF6762593.1"/>
    <property type="molecule type" value="Genomic_DNA"/>
</dbReference>
<dbReference type="AlphaFoldDB" id="A0A8H6IE53"/>
<reference evidence="1 2" key="1">
    <citation type="submission" date="2020-07" db="EMBL/GenBank/DDBJ databases">
        <title>Comparative genomics of pyrophilous fungi reveals a link between fire events and developmental genes.</title>
        <authorList>
            <consortium name="DOE Joint Genome Institute"/>
            <person name="Steindorff A.S."/>
            <person name="Carver A."/>
            <person name="Calhoun S."/>
            <person name="Stillman K."/>
            <person name="Liu H."/>
            <person name="Lipzen A."/>
            <person name="Pangilinan J."/>
            <person name="Labutti K."/>
            <person name="Bruns T.D."/>
            <person name="Grigoriev I.V."/>
        </authorList>
    </citation>
    <scope>NUCLEOTIDE SEQUENCE [LARGE SCALE GENOMIC DNA]</scope>
    <source>
        <strain evidence="1 2">CBS 144469</strain>
    </source>
</reference>
<dbReference type="Proteomes" id="UP000521943">
    <property type="component" value="Unassembled WGS sequence"/>
</dbReference>
<sequence>MSSLVHLDHLIYIPATLLFQRFRRLVFFTCLYLPNLLAATPFRVDHSPPIRSPKPLPYNTDVLRNFLYLPPTRLCHFTCSFRLTVHIFSHVGIECDLRSKIFPNYERNKVLGFHSAHPFHFAW</sequence>
<evidence type="ECO:0000313" key="1">
    <source>
        <dbReference type="EMBL" id="KAF6762593.1"/>
    </source>
</evidence>
<comment type="caution">
    <text evidence="1">The sequence shown here is derived from an EMBL/GenBank/DDBJ whole genome shotgun (WGS) entry which is preliminary data.</text>
</comment>
<accession>A0A8H6IE53</accession>
<evidence type="ECO:0000313" key="2">
    <source>
        <dbReference type="Proteomes" id="UP000521943"/>
    </source>
</evidence>
<name>A0A8H6IE53_9AGAR</name>
<keyword evidence="2" id="KW-1185">Reference proteome</keyword>
<proteinExistence type="predicted"/>
<gene>
    <name evidence="1" type="ORF">DFP72DRAFT_561122</name>
</gene>